<protein>
    <submittedName>
        <fullName evidence="2">DUF3108 domain-containing protein</fullName>
    </submittedName>
</protein>
<dbReference type="AlphaFoldDB" id="A0AAJ1EJ21"/>
<name>A0AAJ1EJ21_9BACT</name>
<feature type="region of interest" description="Disordered" evidence="1">
    <location>
        <begin position="1"/>
        <end position="22"/>
    </location>
</feature>
<sequence length="254" mass="27831">MPRRHTRQPTLAPGPTSTDDQIVGFAPGEQLAFEVRLAGVLAGEAQFAAGQPGAVDGRRAIAVTSVIKSAGAFALIKEVKDDVTSIIDLDRMRPVRTTSDVVFGAKRYRAETEFRDHGATVHYTPDGKGTRSLVFDFGDAVVHDAHSSMALVRTWTAEPGERMALWVIGGRRLWRTEIWVVGSEVIGTRLGNQPAIRLDGTSVRSRADLSPEPNKKPRSFSVWLSDDADRVPLRFSARTELGDIVIELVAYERP</sequence>
<evidence type="ECO:0000256" key="1">
    <source>
        <dbReference type="SAM" id="MobiDB-lite"/>
    </source>
</evidence>
<dbReference type="EMBL" id="JAIOIU010000162">
    <property type="protein sequence ID" value="MBZ0161008.1"/>
    <property type="molecule type" value="Genomic_DNA"/>
</dbReference>
<accession>A0AAJ1EJ21</accession>
<evidence type="ECO:0000313" key="2">
    <source>
        <dbReference type="EMBL" id="MBZ0161008.1"/>
    </source>
</evidence>
<dbReference type="Proteomes" id="UP001197609">
    <property type="component" value="Unassembled WGS sequence"/>
</dbReference>
<evidence type="ECO:0000313" key="3">
    <source>
        <dbReference type="Proteomes" id="UP001197609"/>
    </source>
</evidence>
<dbReference type="InterPro" id="IPR021457">
    <property type="entry name" value="DUF3108"/>
</dbReference>
<proteinExistence type="predicted"/>
<gene>
    <name evidence="2" type="ORF">K8G79_12900</name>
</gene>
<dbReference type="Pfam" id="PF11306">
    <property type="entry name" value="DUF3108"/>
    <property type="match status" value="1"/>
</dbReference>
<organism evidence="2 3">
    <name type="scientific">Candidatus Methylomirabilis tolerans</name>
    <dbReference type="NCBI Taxonomy" id="3123416"/>
    <lineage>
        <taxon>Bacteria</taxon>
        <taxon>Candidatus Methylomirabilota</taxon>
        <taxon>Candidatus Methylomirabilia</taxon>
        <taxon>Candidatus Methylomirabilales</taxon>
        <taxon>Candidatus Methylomirabilaceae</taxon>
        <taxon>Candidatus Methylomirabilis</taxon>
    </lineage>
</organism>
<reference evidence="2 3" key="1">
    <citation type="journal article" date="2021" name="bioRxiv">
        <title>Unraveling nitrogen, sulfur and carbon metabolic pathways and microbial community transcriptional responses to substrate deprivation and toxicity stresses in a bioreactor mimicking anoxic brackish coastal sediment conditions.</title>
        <authorList>
            <person name="Martins P.D."/>
            <person name="Echeveste M.J."/>
            <person name="Arshad A."/>
            <person name="Kurth J."/>
            <person name="Ouboter H."/>
            <person name="Jetten M.S.M."/>
            <person name="Welte C.U."/>
        </authorList>
    </citation>
    <scope>NUCLEOTIDE SEQUENCE [LARGE SCALE GENOMIC DNA]</scope>
    <source>
        <strain evidence="2">MAG_38</strain>
    </source>
</reference>
<comment type="caution">
    <text evidence="2">The sequence shown here is derived from an EMBL/GenBank/DDBJ whole genome shotgun (WGS) entry which is preliminary data.</text>
</comment>